<dbReference type="Pfam" id="PF14559">
    <property type="entry name" value="TPR_19"/>
    <property type="match status" value="2"/>
</dbReference>
<dbReference type="InterPro" id="IPR013105">
    <property type="entry name" value="TPR_2"/>
</dbReference>
<dbReference type="Gene3D" id="1.25.40.10">
    <property type="entry name" value="Tetratricopeptide repeat domain"/>
    <property type="match status" value="7"/>
</dbReference>
<keyword evidence="5" id="KW-1185">Reference proteome</keyword>
<feature type="repeat" description="TPR" evidence="3">
    <location>
        <begin position="487"/>
        <end position="520"/>
    </location>
</feature>
<evidence type="ECO:0000256" key="2">
    <source>
        <dbReference type="ARBA" id="ARBA00022803"/>
    </source>
</evidence>
<feature type="repeat" description="TPR" evidence="3">
    <location>
        <begin position="852"/>
        <end position="885"/>
    </location>
</feature>
<dbReference type="PANTHER" id="PTHR12558:SF13">
    <property type="entry name" value="CELL DIVISION CYCLE PROTEIN 27 HOMOLOG"/>
    <property type="match status" value="1"/>
</dbReference>
<dbReference type="SMART" id="SM00028">
    <property type="entry name" value="TPR"/>
    <property type="match status" value="17"/>
</dbReference>
<feature type="repeat" description="TPR" evidence="3">
    <location>
        <begin position="886"/>
        <end position="919"/>
    </location>
</feature>
<feature type="repeat" description="TPR" evidence="3">
    <location>
        <begin position="221"/>
        <end position="254"/>
    </location>
</feature>
<dbReference type="SUPFAM" id="SSF48452">
    <property type="entry name" value="TPR-like"/>
    <property type="match status" value="6"/>
</dbReference>
<dbReference type="PROSITE" id="PS50005">
    <property type="entry name" value="TPR"/>
    <property type="match status" value="6"/>
</dbReference>
<dbReference type="Pfam" id="PF07719">
    <property type="entry name" value="TPR_2"/>
    <property type="match status" value="1"/>
</dbReference>
<dbReference type="PANTHER" id="PTHR12558">
    <property type="entry name" value="CELL DIVISION CYCLE 16,23,27"/>
    <property type="match status" value="1"/>
</dbReference>
<dbReference type="EMBL" id="SHKR01000013">
    <property type="protein sequence ID" value="RZU14278.1"/>
    <property type="molecule type" value="Genomic_DNA"/>
</dbReference>
<dbReference type="SUPFAM" id="SSF81901">
    <property type="entry name" value="HCP-like"/>
    <property type="match status" value="1"/>
</dbReference>
<dbReference type="GO" id="GO:0042802">
    <property type="term" value="F:identical protein binding"/>
    <property type="evidence" value="ECO:0007669"/>
    <property type="project" value="InterPro"/>
</dbReference>
<reference evidence="4 5" key="1">
    <citation type="journal article" date="2015" name="Stand. Genomic Sci.">
        <title>Genomic Encyclopedia of Bacterial and Archaeal Type Strains, Phase III: the genomes of soil and plant-associated and newly described type strains.</title>
        <authorList>
            <person name="Whitman W.B."/>
            <person name="Woyke T."/>
            <person name="Klenk H.P."/>
            <person name="Zhou Y."/>
            <person name="Lilburn T.G."/>
            <person name="Beck B.J."/>
            <person name="De Vos P."/>
            <person name="Vandamme P."/>
            <person name="Eisen J.A."/>
            <person name="Garrity G."/>
            <person name="Hugenholtz P."/>
            <person name="Kyrpides N.C."/>
        </authorList>
    </citation>
    <scope>NUCLEOTIDE SEQUENCE [LARGE SCALE GENOMIC DNA]</scope>
    <source>
        <strain evidence="4 5">VKM Ac-2540</strain>
    </source>
</reference>
<dbReference type="RefSeq" id="WP_130446446.1">
    <property type="nucleotide sequence ID" value="NZ_SHKR01000013.1"/>
</dbReference>
<evidence type="ECO:0000313" key="5">
    <source>
        <dbReference type="Proteomes" id="UP000292027"/>
    </source>
</evidence>
<evidence type="ECO:0000313" key="4">
    <source>
        <dbReference type="EMBL" id="RZU14278.1"/>
    </source>
</evidence>
<keyword evidence="1" id="KW-0677">Repeat</keyword>
<dbReference type="InterPro" id="IPR011717">
    <property type="entry name" value="TPR-4"/>
</dbReference>
<keyword evidence="2 3" id="KW-0802">TPR repeat</keyword>
<evidence type="ECO:0000256" key="3">
    <source>
        <dbReference type="PROSITE-ProRule" id="PRU00339"/>
    </source>
</evidence>
<protein>
    <submittedName>
        <fullName evidence="4">Tetratricopeptide repeat protein</fullName>
    </submittedName>
</protein>
<dbReference type="Pfam" id="PF13181">
    <property type="entry name" value="TPR_8"/>
    <property type="match status" value="1"/>
</dbReference>
<comment type="caution">
    <text evidence="4">The sequence shown here is derived from an EMBL/GenBank/DDBJ whole genome shotgun (WGS) entry which is preliminary data.</text>
</comment>
<dbReference type="Pfam" id="PF07721">
    <property type="entry name" value="TPR_4"/>
    <property type="match status" value="2"/>
</dbReference>
<dbReference type="OrthoDB" id="9814944at2"/>
<name>A0A4Q7WW60_9ACTN</name>
<proteinExistence type="predicted"/>
<gene>
    <name evidence="4" type="ORF">EV645_5149</name>
</gene>
<dbReference type="Pfam" id="PF13432">
    <property type="entry name" value="TPR_16"/>
    <property type="match status" value="3"/>
</dbReference>
<dbReference type="InterPro" id="IPR011990">
    <property type="entry name" value="TPR-like_helical_dom_sf"/>
</dbReference>
<organism evidence="4 5">
    <name type="scientific">Kribbella rubisoli</name>
    <dbReference type="NCBI Taxonomy" id="3075929"/>
    <lineage>
        <taxon>Bacteria</taxon>
        <taxon>Bacillati</taxon>
        <taxon>Actinomycetota</taxon>
        <taxon>Actinomycetes</taxon>
        <taxon>Propionibacteriales</taxon>
        <taxon>Kribbellaceae</taxon>
        <taxon>Kribbella</taxon>
    </lineage>
</organism>
<dbReference type="Proteomes" id="UP000292027">
    <property type="component" value="Unassembled WGS sequence"/>
</dbReference>
<dbReference type="InterPro" id="IPR019734">
    <property type="entry name" value="TPR_rpt"/>
</dbReference>
<dbReference type="PROSITE" id="PS50293">
    <property type="entry name" value="TPR_REGION"/>
    <property type="match status" value="2"/>
</dbReference>
<feature type="repeat" description="TPR" evidence="3">
    <location>
        <begin position="754"/>
        <end position="787"/>
    </location>
</feature>
<feature type="repeat" description="TPR" evidence="3">
    <location>
        <begin position="558"/>
        <end position="591"/>
    </location>
</feature>
<sequence length="1278" mass="139313">MTPEVPPRKPRLPRIEVTESVATIVSDRSRSGTMQERYIRIWAKVEHARTDYRAGRLPDPVTTARRLLEEVESAWPTRQAADQNQQAVLGTAAFLLAAALRDQGDEAQALPYFEQAVAAFERAPESTDIRGDLAADQGSALLALGRAEEAVDVLRRALNDLGESLPVVRRNLAAALAASGREAEAIDLLAAGVVRGTFDPASHHLLATLLDQADRPADVRERAWTDAAEALLAAEQIDQAIDAGRRAVDAQPSSLSLAVLGRSYAAAGRYDEAAATLRESDDRNPSAWTRLYLADVLAAVGDVDGTADAALAAVALSTDGSVLTKAAVHLLNAGRFDELDGVLDALAPADPGLAVNLRGLAALRSGRRDEALELLREGVSQLPDDTAMLWDVAVALYDLGEYELSIDVLRRVLELDTTDVLALAQIGVLEGELERYDDAERDLRAALEEIDDPGTHAYLGRLLSLTGRPTEALEHLRIAVDQGYTGSLTLTDYGLALKDAGDPKEAEKILRQSLELDPEQPNALLTLSAILLDKGDAAANTEGGELARRLLEFDPESASGWGILGEVRRREGQYDEAVEYFERAVEMSPEWAWALGSYGQAVRERYDVRGAADDASLVLAADLLDRALAIDADETFLRAELALVRIRQDAYDEAVGLLDRARELDPQPALTIPLATALRGRYLNSGAPGNHDDLLRAERILIGELAAATATDQQDDVFVASLNGELAEVLVLLGRPDHAHQKFKLASKFDPEIAYYRVRRGQLYADAGDLKRALRCYEQAMELEPDYPDLRVLQADALVKLHDSLGARAVLDEALAAKPDDESARFKRYQVLWEAERIAESVRDLELLAESPDVLAGRGEALRLRGQYDEALALLNRVLSDDPQHPSALTTTGTVRLAQGDLDGARSALEQAVAANPGESYAQGRLADLDFTYGDAERALSRLAAQLEDQPDPALRGVYVDVLTRLERWEEAESLIESALWDDADNPLFVAKLGWVLLDTDRTAEGLRNLQRAVDLQGDLLTPLVELAYGELRAGHPEEADAAAVRATLAAEDEPGGWLARARIAMAVGDYRTSVETARRAAGCWYQVSNVYDQLGWALRYWPENAADDRVAAYDSGLRLDALDPWMMAGRADALRRIGDSDSSRQSYEQSLSLIGLRTGPDANVFGLQGWCLFQLGRYDEATNAYLRRLSWPARTASTLFELALMAAVTDRRSEAESFLERAVQETAREHPAVRNGIVAVAANEAEYERERLAGDVWQILQNAFARASESARRAAGG</sequence>
<dbReference type="AlphaFoldDB" id="A0A4Q7WW60"/>
<evidence type="ECO:0000256" key="1">
    <source>
        <dbReference type="ARBA" id="ARBA00022737"/>
    </source>
</evidence>
<dbReference type="Pfam" id="PF13424">
    <property type="entry name" value="TPR_12"/>
    <property type="match status" value="1"/>
</dbReference>
<accession>A0A4Q7WW60</accession>